<evidence type="ECO:0000259" key="6">
    <source>
        <dbReference type="PROSITE" id="PS51501"/>
    </source>
</evidence>
<feature type="compositionally biased region" description="Basic and acidic residues" evidence="5">
    <location>
        <begin position="64"/>
        <end position="74"/>
    </location>
</feature>
<dbReference type="OrthoDB" id="512667at2759"/>
<dbReference type="KEGG" id="trg:TRUGW13939_06469"/>
<reference evidence="8" key="1">
    <citation type="submission" date="2020-06" db="EMBL/GenBank/DDBJ databases">
        <title>A chromosome-scale genome assembly of Talaromyces rugulosus W13939.</title>
        <authorList>
            <person name="Wang B."/>
            <person name="Guo L."/>
            <person name="Ye K."/>
            <person name="Wang L."/>
        </authorList>
    </citation>
    <scope>NUCLEOTIDE SEQUENCE [LARGE SCALE GENOMIC DNA]</scope>
    <source>
        <strain evidence="8">W13939</strain>
    </source>
</reference>
<protein>
    <recommendedName>
        <fullName evidence="6">DNL-type domain-containing protein</fullName>
    </recommendedName>
</protein>
<dbReference type="AlphaFoldDB" id="A0A7H8R0R0"/>
<dbReference type="Proteomes" id="UP000509510">
    <property type="component" value="Chromosome III"/>
</dbReference>
<gene>
    <name evidence="7" type="ORF">TRUGW13939_06469</name>
</gene>
<dbReference type="GO" id="GO:0008270">
    <property type="term" value="F:zinc ion binding"/>
    <property type="evidence" value="ECO:0007669"/>
    <property type="project" value="UniProtKB-KW"/>
</dbReference>
<accession>A0A7H8R0R0</accession>
<evidence type="ECO:0000256" key="1">
    <source>
        <dbReference type="ARBA" id="ARBA00022723"/>
    </source>
</evidence>
<dbReference type="Pfam" id="PF05180">
    <property type="entry name" value="zf-DNL"/>
    <property type="match status" value="1"/>
</dbReference>
<dbReference type="InterPro" id="IPR007853">
    <property type="entry name" value="Znf_DNL-typ"/>
</dbReference>
<evidence type="ECO:0000313" key="8">
    <source>
        <dbReference type="Proteomes" id="UP000509510"/>
    </source>
</evidence>
<dbReference type="GO" id="GO:0005739">
    <property type="term" value="C:mitochondrion"/>
    <property type="evidence" value="ECO:0007669"/>
    <property type="project" value="TreeGrafter"/>
</dbReference>
<feature type="region of interest" description="Disordered" evidence="5">
    <location>
        <begin position="49"/>
        <end position="92"/>
    </location>
</feature>
<dbReference type="GO" id="GO:0006457">
    <property type="term" value="P:protein folding"/>
    <property type="evidence" value="ECO:0007669"/>
    <property type="project" value="TreeGrafter"/>
</dbReference>
<dbReference type="EMBL" id="CP055900">
    <property type="protein sequence ID" value="QKX59335.1"/>
    <property type="molecule type" value="Genomic_DNA"/>
</dbReference>
<keyword evidence="8" id="KW-1185">Reference proteome</keyword>
<sequence>MRSTSLLRSLRMQSRCLPRIRAATQIPSPFQTARPTLISHKPTALAFTRYNSSSSSSSPASNTRDPRPLTDHASDTAAATANEEQNAARRAEEPAYQISFTCKPCGTRSTHRMSKHGYHKGTVLIACPSCKNRHIIADHLGIFLDDKTTLEDILAKQGANVTKGHIEGDMEFWEDGSVYKTGISQEESSEASTKESS</sequence>
<evidence type="ECO:0000256" key="5">
    <source>
        <dbReference type="SAM" id="MobiDB-lite"/>
    </source>
</evidence>
<dbReference type="GeneID" id="55993964"/>
<evidence type="ECO:0000256" key="2">
    <source>
        <dbReference type="ARBA" id="ARBA00022771"/>
    </source>
</evidence>
<proteinExistence type="predicted"/>
<dbReference type="RefSeq" id="XP_035345513.1">
    <property type="nucleotide sequence ID" value="XM_035489620.1"/>
</dbReference>
<evidence type="ECO:0000313" key="7">
    <source>
        <dbReference type="EMBL" id="QKX59335.1"/>
    </source>
</evidence>
<organism evidence="7 8">
    <name type="scientific">Talaromyces rugulosus</name>
    <name type="common">Penicillium rugulosum</name>
    <dbReference type="NCBI Taxonomy" id="121627"/>
    <lineage>
        <taxon>Eukaryota</taxon>
        <taxon>Fungi</taxon>
        <taxon>Dikarya</taxon>
        <taxon>Ascomycota</taxon>
        <taxon>Pezizomycotina</taxon>
        <taxon>Eurotiomycetes</taxon>
        <taxon>Eurotiomycetidae</taxon>
        <taxon>Eurotiales</taxon>
        <taxon>Trichocomaceae</taxon>
        <taxon>Talaromyces</taxon>
        <taxon>Talaromyces sect. Islandici</taxon>
    </lineage>
</organism>
<evidence type="ECO:0000256" key="4">
    <source>
        <dbReference type="PROSITE-ProRule" id="PRU00834"/>
    </source>
</evidence>
<feature type="domain" description="DNL-type" evidence="6">
    <location>
        <begin position="91"/>
        <end position="186"/>
    </location>
</feature>
<keyword evidence="2 4" id="KW-0863">Zinc-finger</keyword>
<dbReference type="GO" id="GO:0051087">
    <property type="term" value="F:protein-folding chaperone binding"/>
    <property type="evidence" value="ECO:0007669"/>
    <property type="project" value="TreeGrafter"/>
</dbReference>
<keyword evidence="1" id="KW-0479">Metal-binding</keyword>
<dbReference type="GO" id="GO:0030150">
    <property type="term" value="P:protein import into mitochondrial matrix"/>
    <property type="evidence" value="ECO:0007669"/>
    <property type="project" value="TreeGrafter"/>
</dbReference>
<feature type="compositionally biased region" description="Low complexity" evidence="5">
    <location>
        <begin position="75"/>
        <end position="85"/>
    </location>
</feature>
<dbReference type="PROSITE" id="PS51501">
    <property type="entry name" value="ZF_DNL"/>
    <property type="match status" value="1"/>
</dbReference>
<dbReference type="PANTHER" id="PTHR20922">
    <property type="entry name" value="DNL-TYPE ZINC FINGER PROTEIN"/>
    <property type="match status" value="1"/>
</dbReference>
<dbReference type="GO" id="GO:0050821">
    <property type="term" value="P:protein stabilization"/>
    <property type="evidence" value="ECO:0007669"/>
    <property type="project" value="TreeGrafter"/>
</dbReference>
<name>A0A7H8R0R0_TALRU</name>
<evidence type="ECO:0000256" key="3">
    <source>
        <dbReference type="ARBA" id="ARBA00022833"/>
    </source>
</evidence>
<dbReference type="InterPro" id="IPR024158">
    <property type="entry name" value="Mt_import_TIM15"/>
</dbReference>
<keyword evidence="3" id="KW-0862">Zinc</keyword>
<dbReference type="PANTHER" id="PTHR20922:SF13">
    <property type="entry name" value="DNL-TYPE ZINC FINGER PROTEIN"/>
    <property type="match status" value="1"/>
</dbReference>